<feature type="transmembrane region" description="Helical" evidence="7">
    <location>
        <begin position="59"/>
        <end position="78"/>
    </location>
</feature>
<reference evidence="8 9" key="1">
    <citation type="journal article" date="2016" name="Nat. Commun.">
        <title>Ectomycorrhizal ecology is imprinted in the genome of the dominant symbiotic fungus Cenococcum geophilum.</title>
        <authorList>
            <consortium name="DOE Joint Genome Institute"/>
            <person name="Peter M."/>
            <person name="Kohler A."/>
            <person name="Ohm R.A."/>
            <person name="Kuo A."/>
            <person name="Krutzmann J."/>
            <person name="Morin E."/>
            <person name="Arend M."/>
            <person name="Barry K.W."/>
            <person name="Binder M."/>
            <person name="Choi C."/>
            <person name="Clum A."/>
            <person name="Copeland A."/>
            <person name="Grisel N."/>
            <person name="Haridas S."/>
            <person name="Kipfer T."/>
            <person name="LaButti K."/>
            <person name="Lindquist E."/>
            <person name="Lipzen A."/>
            <person name="Maire R."/>
            <person name="Meier B."/>
            <person name="Mihaltcheva S."/>
            <person name="Molinier V."/>
            <person name="Murat C."/>
            <person name="Poggeler S."/>
            <person name="Quandt C.A."/>
            <person name="Sperisen C."/>
            <person name="Tritt A."/>
            <person name="Tisserant E."/>
            <person name="Crous P.W."/>
            <person name="Henrissat B."/>
            <person name="Nehls U."/>
            <person name="Egli S."/>
            <person name="Spatafora J.W."/>
            <person name="Grigoriev I.V."/>
            <person name="Martin F.M."/>
        </authorList>
    </citation>
    <scope>NUCLEOTIDE SEQUENCE [LARGE SCALE GENOMIC DNA]</scope>
    <source>
        <strain evidence="8 9">CBS 459.81</strain>
    </source>
</reference>
<feature type="transmembrane region" description="Helical" evidence="7">
    <location>
        <begin position="90"/>
        <end position="110"/>
    </location>
</feature>
<evidence type="ECO:0000256" key="1">
    <source>
        <dbReference type="ARBA" id="ARBA00004477"/>
    </source>
</evidence>
<name>A0A8E2EC36_9PEZI</name>
<evidence type="ECO:0000256" key="7">
    <source>
        <dbReference type="SAM" id="Phobius"/>
    </source>
</evidence>
<accession>A0A8E2EC36</accession>
<protein>
    <submittedName>
        <fullName evidence="8">Uncharacterized protein</fullName>
    </submittedName>
</protein>
<dbReference type="EMBL" id="KV744929">
    <property type="protein sequence ID" value="OCK81217.1"/>
    <property type="molecule type" value="Genomic_DNA"/>
</dbReference>
<dbReference type="GO" id="GO:0070072">
    <property type="term" value="P:vacuolar proton-transporting V-type ATPase complex assembly"/>
    <property type="evidence" value="ECO:0007669"/>
    <property type="project" value="InterPro"/>
</dbReference>
<dbReference type="Proteomes" id="UP000250266">
    <property type="component" value="Unassembled WGS sequence"/>
</dbReference>
<dbReference type="GO" id="GO:0005789">
    <property type="term" value="C:endoplasmic reticulum membrane"/>
    <property type="evidence" value="ECO:0007669"/>
    <property type="project" value="UniProtKB-SubCell"/>
</dbReference>
<feature type="compositionally biased region" description="Polar residues" evidence="6">
    <location>
        <begin position="29"/>
        <end position="43"/>
    </location>
</feature>
<dbReference type="AlphaFoldDB" id="A0A8E2EC36"/>
<dbReference type="PANTHER" id="PTHR31394:SF1">
    <property type="entry name" value="TRANSMEMBRANE PROTEIN 199"/>
    <property type="match status" value="1"/>
</dbReference>
<comment type="subcellular location">
    <subcellularLocation>
        <location evidence="1">Endoplasmic reticulum membrane</location>
        <topology evidence="1">Multi-pass membrane protein</topology>
    </subcellularLocation>
</comment>
<gene>
    <name evidence="8" type="ORF">K432DRAFT_381519</name>
</gene>
<keyword evidence="4 7" id="KW-1133">Transmembrane helix</keyword>
<organism evidence="8 9">
    <name type="scientific">Lepidopterella palustris CBS 459.81</name>
    <dbReference type="NCBI Taxonomy" id="1314670"/>
    <lineage>
        <taxon>Eukaryota</taxon>
        <taxon>Fungi</taxon>
        <taxon>Dikarya</taxon>
        <taxon>Ascomycota</taxon>
        <taxon>Pezizomycotina</taxon>
        <taxon>Dothideomycetes</taxon>
        <taxon>Pleosporomycetidae</taxon>
        <taxon>Mytilinidiales</taxon>
        <taxon>Argynnaceae</taxon>
        <taxon>Lepidopterella</taxon>
    </lineage>
</organism>
<evidence type="ECO:0000256" key="5">
    <source>
        <dbReference type="ARBA" id="ARBA00023136"/>
    </source>
</evidence>
<evidence type="ECO:0000256" key="3">
    <source>
        <dbReference type="ARBA" id="ARBA00022824"/>
    </source>
</evidence>
<sequence length="140" mass="16015">MSRLRHEEQARIYERMLSPHPETFPPTASPLTWDSRTPFSASKDSSEDEITYADVNRQLILIINVIVSIIACSVFMWVAARRWSTPRRLALSMVTSILVAMAEVVIYAGYIRRVKEAKIAEKKRPEVKEVAWVIRVGSLL</sequence>
<keyword evidence="9" id="KW-1185">Reference proteome</keyword>
<proteinExistence type="predicted"/>
<evidence type="ECO:0000256" key="4">
    <source>
        <dbReference type="ARBA" id="ARBA00022989"/>
    </source>
</evidence>
<keyword evidence="5 7" id="KW-0472">Membrane</keyword>
<evidence type="ECO:0000256" key="6">
    <source>
        <dbReference type="SAM" id="MobiDB-lite"/>
    </source>
</evidence>
<dbReference type="InterPro" id="IPR021013">
    <property type="entry name" value="ATPase_Vma12"/>
</dbReference>
<feature type="region of interest" description="Disordered" evidence="6">
    <location>
        <begin position="19"/>
        <end position="47"/>
    </location>
</feature>
<evidence type="ECO:0000313" key="8">
    <source>
        <dbReference type="EMBL" id="OCK81217.1"/>
    </source>
</evidence>
<dbReference type="PANTHER" id="PTHR31394">
    <property type="entry name" value="TRANSMEMBRANE PROTEIN 199"/>
    <property type="match status" value="1"/>
</dbReference>
<evidence type="ECO:0000313" key="9">
    <source>
        <dbReference type="Proteomes" id="UP000250266"/>
    </source>
</evidence>
<keyword evidence="3" id="KW-0256">Endoplasmic reticulum</keyword>
<dbReference type="OrthoDB" id="19981at2759"/>
<evidence type="ECO:0000256" key="2">
    <source>
        <dbReference type="ARBA" id="ARBA00022692"/>
    </source>
</evidence>
<dbReference type="Pfam" id="PF11712">
    <property type="entry name" value="Vma12"/>
    <property type="match status" value="1"/>
</dbReference>
<keyword evidence="2 7" id="KW-0812">Transmembrane</keyword>